<name>A0ABQ1S356_9MICO</name>
<accession>A0ABQ1S356</accession>
<feature type="compositionally biased region" description="Basic and acidic residues" evidence="1">
    <location>
        <begin position="1"/>
        <end position="13"/>
    </location>
</feature>
<gene>
    <name evidence="2" type="ORF">GCM10007269_36830</name>
</gene>
<feature type="region of interest" description="Disordered" evidence="1">
    <location>
        <begin position="1"/>
        <end position="45"/>
    </location>
</feature>
<dbReference type="EMBL" id="BMCM01000009">
    <property type="protein sequence ID" value="GGD90876.1"/>
    <property type="molecule type" value="Genomic_DNA"/>
</dbReference>
<evidence type="ECO:0000313" key="3">
    <source>
        <dbReference type="Proteomes" id="UP000629365"/>
    </source>
</evidence>
<reference evidence="3" key="1">
    <citation type="journal article" date="2019" name="Int. J. Syst. Evol. Microbiol.">
        <title>The Global Catalogue of Microorganisms (GCM) 10K type strain sequencing project: providing services to taxonomists for standard genome sequencing and annotation.</title>
        <authorList>
            <consortium name="The Broad Institute Genomics Platform"/>
            <consortium name="The Broad Institute Genome Sequencing Center for Infectious Disease"/>
            <person name="Wu L."/>
            <person name="Ma J."/>
        </authorList>
    </citation>
    <scope>NUCLEOTIDE SEQUENCE [LARGE SCALE GENOMIC DNA]</scope>
    <source>
        <strain evidence="3">CCM 7640</strain>
    </source>
</reference>
<dbReference type="RefSeq" id="WP_188438237.1">
    <property type="nucleotide sequence ID" value="NZ_BMCM01000009.1"/>
</dbReference>
<protein>
    <recommendedName>
        <fullName evidence="4">Nucleotide exchange factor GrpE</fullName>
    </recommendedName>
</protein>
<proteinExistence type="predicted"/>
<dbReference type="Proteomes" id="UP000629365">
    <property type="component" value="Unassembled WGS sequence"/>
</dbReference>
<keyword evidence="3" id="KW-1185">Reference proteome</keyword>
<comment type="caution">
    <text evidence="2">The sequence shown here is derived from an EMBL/GenBank/DDBJ whole genome shotgun (WGS) entry which is preliminary data.</text>
</comment>
<organism evidence="2 3">
    <name type="scientific">Microbacterium murale</name>
    <dbReference type="NCBI Taxonomy" id="1081040"/>
    <lineage>
        <taxon>Bacteria</taxon>
        <taxon>Bacillati</taxon>
        <taxon>Actinomycetota</taxon>
        <taxon>Actinomycetes</taxon>
        <taxon>Micrococcales</taxon>
        <taxon>Microbacteriaceae</taxon>
        <taxon>Microbacterium</taxon>
    </lineage>
</organism>
<evidence type="ECO:0008006" key="4">
    <source>
        <dbReference type="Google" id="ProtNLM"/>
    </source>
</evidence>
<sequence length="45" mass="4652">MSDPKDPQKHTDDTAAQAGSESPEEGAEAEEAAEDAIVDGDHLDA</sequence>
<feature type="compositionally biased region" description="Acidic residues" evidence="1">
    <location>
        <begin position="22"/>
        <end position="38"/>
    </location>
</feature>
<evidence type="ECO:0000313" key="2">
    <source>
        <dbReference type="EMBL" id="GGD90876.1"/>
    </source>
</evidence>
<evidence type="ECO:0000256" key="1">
    <source>
        <dbReference type="SAM" id="MobiDB-lite"/>
    </source>
</evidence>